<dbReference type="RefSeq" id="WP_180702986.1">
    <property type="nucleotide sequence ID" value="NZ_LN555523.1"/>
</dbReference>
<evidence type="ECO:0000313" key="3">
    <source>
        <dbReference type="Proteomes" id="UP000245622"/>
    </source>
</evidence>
<dbReference type="GO" id="GO:0004519">
    <property type="term" value="F:endonuclease activity"/>
    <property type="evidence" value="ECO:0007669"/>
    <property type="project" value="UniProtKB-KW"/>
</dbReference>
<feature type="domain" description="HNH nuclease" evidence="1">
    <location>
        <begin position="65"/>
        <end position="120"/>
    </location>
</feature>
<dbReference type="KEGG" id="ril:CRIB_494"/>
<dbReference type="InterPro" id="IPR002711">
    <property type="entry name" value="HNH"/>
</dbReference>
<sequence>MVIILYTLCKDCNTKVPYGTTRCKECDSKFNEERNKRNNRNRYVRDKANEDAIRMFYVSTDWRNKRQEIIKLYDNHCAICRALGRYTEGLDVHHIVSLLKDFDKRLEDNNLILVCVDCHRELHRDNIDNEIKLNKYIKQKINSDKFTKKLLGIEK</sequence>
<dbReference type="GeneID" id="82204682"/>
<evidence type="ECO:0000313" key="2">
    <source>
        <dbReference type="EMBL" id="CED93249.1"/>
    </source>
</evidence>
<dbReference type="SMART" id="SM00507">
    <property type="entry name" value="HNHc"/>
    <property type="match status" value="1"/>
</dbReference>
<proteinExistence type="predicted"/>
<name>A0A1V1HZE3_9FIRM</name>
<dbReference type="Gene3D" id="1.10.30.50">
    <property type="match status" value="1"/>
</dbReference>
<dbReference type="CDD" id="cd00085">
    <property type="entry name" value="HNHc"/>
    <property type="match status" value="1"/>
</dbReference>
<dbReference type="Proteomes" id="UP000245622">
    <property type="component" value="Chromosome 1"/>
</dbReference>
<dbReference type="EMBL" id="LN555523">
    <property type="protein sequence ID" value="CED93249.1"/>
    <property type="molecule type" value="Genomic_DNA"/>
</dbReference>
<dbReference type="InterPro" id="IPR003615">
    <property type="entry name" value="HNH_nuc"/>
</dbReference>
<keyword evidence="2" id="KW-0540">Nuclease</keyword>
<evidence type="ECO:0000259" key="1">
    <source>
        <dbReference type="SMART" id="SM00507"/>
    </source>
</evidence>
<keyword evidence="2" id="KW-0378">Hydrolase</keyword>
<dbReference type="GO" id="GO:0003676">
    <property type="term" value="F:nucleic acid binding"/>
    <property type="evidence" value="ECO:0007669"/>
    <property type="project" value="InterPro"/>
</dbReference>
<accession>A0A1V1HZE3</accession>
<dbReference type="Pfam" id="PF01844">
    <property type="entry name" value="HNH"/>
    <property type="match status" value="1"/>
</dbReference>
<keyword evidence="3" id="KW-1185">Reference proteome</keyword>
<keyword evidence="2" id="KW-0255">Endonuclease</keyword>
<dbReference type="AlphaFoldDB" id="A0A1V1HZE3"/>
<protein>
    <submittedName>
        <fullName evidence="2">HNH endonuclease</fullName>
    </submittedName>
</protein>
<organism evidence="2 3">
    <name type="scientific">Romboutsia ilealis</name>
    <dbReference type="NCBI Taxonomy" id="1115758"/>
    <lineage>
        <taxon>Bacteria</taxon>
        <taxon>Bacillati</taxon>
        <taxon>Bacillota</taxon>
        <taxon>Clostridia</taxon>
        <taxon>Peptostreptococcales</taxon>
        <taxon>Peptostreptococcaceae</taxon>
        <taxon>Romboutsia</taxon>
    </lineage>
</organism>
<reference evidence="2 3" key="1">
    <citation type="submission" date="2014-04" db="EMBL/GenBank/DDBJ databases">
        <authorList>
            <person name="Hornung B.V."/>
        </authorList>
    </citation>
    <scope>NUCLEOTIDE SEQUENCE [LARGE SCALE GENOMIC DNA]</scope>
    <source>
        <strain evidence="2 3">CRIB</strain>
    </source>
</reference>
<dbReference type="GO" id="GO:0008270">
    <property type="term" value="F:zinc ion binding"/>
    <property type="evidence" value="ECO:0007669"/>
    <property type="project" value="InterPro"/>
</dbReference>
<gene>
    <name evidence="2" type="ORF">CRIB_494</name>
</gene>